<gene>
    <name evidence="2" type="ORF">MENT_LOCUS24720</name>
</gene>
<feature type="transmembrane region" description="Helical" evidence="1">
    <location>
        <begin position="72"/>
        <end position="96"/>
    </location>
</feature>
<feature type="transmembrane region" description="Helical" evidence="1">
    <location>
        <begin position="151"/>
        <end position="171"/>
    </location>
</feature>
<dbReference type="Pfam" id="PF10320">
    <property type="entry name" value="7TM_GPCR_Srsx"/>
    <property type="match status" value="1"/>
</dbReference>
<keyword evidence="1" id="KW-0812">Transmembrane</keyword>
<comment type="caution">
    <text evidence="2">The sequence shown here is derived from an EMBL/GenBank/DDBJ whole genome shotgun (WGS) entry which is preliminary data.</text>
</comment>
<sequence length="236" mass="26871">MNTSTQPVSTNISARLNTNYLAYKNAGVFPLFLIPALILSTIALIGIPLNLSVCYITIKYRKKYSALRSNTSILILFYSFFEILHQSGHFFYLFLALSGKNFIPFGKSVYFNTQSVIGYISSLLMFNSLSFDRFLAAAFPIDYQCIKKKKYICVHLSIILLFDCLIFYKILHTALFSYDLPVDGNIPTSLNVISNDMKIPVSISILIYFPSIILYFAVGLILKYREGPFKKFSQNE</sequence>
<dbReference type="OrthoDB" id="5820127at2759"/>
<dbReference type="InterPro" id="IPR047130">
    <property type="entry name" value="7TM_GPCR_Srsx_nematod"/>
</dbReference>
<organism evidence="2 3">
    <name type="scientific">Meloidogyne enterolobii</name>
    <name type="common">Root-knot nematode worm</name>
    <name type="synonym">Meloidogyne mayaguensis</name>
    <dbReference type="NCBI Taxonomy" id="390850"/>
    <lineage>
        <taxon>Eukaryota</taxon>
        <taxon>Metazoa</taxon>
        <taxon>Ecdysozoa</taxon>
        <taxon>Nematoda</taxon>
        <taxon>Chromadorea</taxon>
        <taxon>Rhabditida</taxon>
        <taxon>Tylenchina</taxon>
        <taxon>Tylenchomorpha</taxon>
        <taxon>Tylenchoidea</taxon>
        <taxon>Meloidogynidae</taxon>
        <taxon>Meloidogyninae</taxon>
        <taxon>Meloidogyne</taxon>
    </lineage>
</organism>
<dbReference type="InterPro" id="IPR019424">
    <property type="entry name" value="7TM_GPCR_Srsx"/>
</dbReference>
<feature type="transmembrane region" description="Helical" evidence="1">
    <location>
        <begin position="116"/>
        <end position="139"/>
    </location>
</feature>
<keyword evidence="1" id="KW-0472">Membrane</keyword>
<protein>
    <submittedName>
        <fullName evidence="2">Uncharacterized protein</fullName>
    </submittedName>
</protein>
<feature type="transmembrane region" description="Helical" evidence="1">
    <location>
        <begin position="199"/>
        <end position="222"/>
    </location>
</feature>
<reference evidence="2 3" key="1">
    <citation type="submission" date="2020-08" db="EMBL/GenBank/DDBJ databases">
        <authorList>
            <person name="Koutsovoulos G."/>
            <person name="Danchin GJ E."/>
        </authorList>
    </citation>
    <scope>NUCLEOTIDE SEQUENCE [LARGE SCALE GENOMIC DNA]</scope>
</reference>
<keyword evidence="1" id="KW-1133">Transmembrane helix</keyword>
<dbReference type="PANTHER" id="PTHR23360:SF5">
    <property type="entry name" value="G-PROTEIN COUPLED RECEPTORS FAMILY 1 PROFILE DOMAIN-CONTAINING PROTEIN"/>
    <property type="match status" value="1"/>
</dbReference>
<dbReference type="EMBL" id="CAJEWN010000213">
    <property type="protein sequence ID" value="CAD2173130.1"/>
    <property type="molecule type" value="Genomic_DNA"/>
</dbReference>
<evidence type="ECO:0000313" key="3">
    <source>
        <dbReference type="Proteomes" id="UP000580250"/>
    </source>
</evidence>
<dbReference type="SUPFAM" id="SSF81321">
    <property type="entry name" value="Family A G protein-coupled receptor-like"/>
    <property type="match status" value="1"/>
</dbReference>
<evidence type="ECO:0000313" key="2">
    <source>
        <dbReference type="EMBL" id="CAD2173130.1"/>
    </source>
</evidence>
<dbReference type="AlphaFoldDB" id="A0A6V7VDW2"/>
<proteinExistence type="predicted"/>
<feature type="transmembrane region" description="Helical" evidence="1">
    <location>
        <begin position="28"/>
        <end position="51"/>
    </location>
</feature>
<dbReference type="Gene3D" id="1.20.1070.10">
    <property type="entry name" value="Rhodopsin 7-helix transmembrane proteins"/>
    <property type="match status" value="1"/>
</dbReference>
<evidence type="ECO:0000256" key="1">
    <source>
        <dbReference type="SAM" id="Phobius"/>
    </source>
</evidence>
<dbReference type="PANTHER" id="PTHR23360">
    <property type="entry name" value="G-PROTEIN COUPLED RECEPTORS FAMILY 1 PROFILE DOMAIN-CONTAINING PROTEIN-RELATED"/>
    <property type="match status" value="1"/>
</dbReference>
<dbReference type="Proteomes" id="UP000580250">
    <property type="component" value="Unassembled WGS sequence"/>
</dbReference>
<name>A0A6V7VDW2_MELEN</name>
<accession>A0A6V7VDW2</accession>